<accession>A0AA38L4Y0</accession>
<protein>
    <submittedName>
        <fullName evidence="1">Uncharacterized protein</fullName>
    </submittedName>
</protein>
<proteinExistence type="predicted"/>
<dbReference type="AlphaFoldDB" id="A0AA38L4Y0"/>
<name>A0AA38L4Y0_9AGAR</name>
<organism evidence="1 2">
    <name type="scientific">Lentinula aff. detonsa</name>
    <dbReference type="NCBI Taxonomy" id="2804958"/>
    <lineage>
        <taxon>Eukaryota</taxon>
        <taxon>Fungi</taxon>
        <taxon>Dikarya</taxon>
        <taxon>Basidiomycota</taxon>
        <taxon>Agaricomycotina</taxon>
        <taxon>Agaricomycetes</taxon>
        <taxon>Agaricomycetidae</taxon>
        <taxon>Agaricales</taxon>
        <taxon>Marasmiineae</taxon>
        <taxon>Omphalotaceae</taxon>
        <taxon>Lentinula</taxon>
    </lineage>
</organism>
<sequence length="187" mass="21881">MPLLPSSFTSLYRLFLRTSSASVLHQSLAVRNIRALWRPIFSDAAHVIEKLQAKPCEREQELLRNWLRNWETQMDRTLSLLYASATSRGLPHKLTRNLSQLYYAEYDRMTSRRYPVWNAQLPKNSREYQIPVPDTTQKALNKEEKARQAQYLEDRAWNALSFAVKMAEGRDKLSLGRVVVKGKLWQT</sequence>
<gene>
    <name evidence="1" type="ORF">GGU10DRAFT_352147</name>
</gene>
<evidence type="ECO:0000313" key="2">
    <source>
        <dbReference type="Proteomes" id="UP001163798"/>
    </source>
</evidence>
<dbReference type="Proteomes" id="UP001163798">
    <property type="component" value="Unassembled WGS sequence"/>
</dbReference>
<comment type="caution">
    <text evidence="1">The sequence shown here is derived from an EMBL/GenBank/DDBJ whole genome shotgun (WGS) entry which is preliminary data.</text>
</comment>
<evidence type="ECO:0000313" key="1">
    <source>
        <dbReference type="EMBL" id="KAJ3786307.1"/>
    </source>
</evidence>
<dbReference type="EMBL" id="MU793317">
    <property type="protein sequence ID" value="KAJ3786307.1"/>
    <property type="molecule type" value="Genomic_DNA"/>
</dbReference>
<keyword evidence="2" id="KW-1185">Reference proteome</keyword>
<reference evidence="1" key="1">
    <citation type="submission" date="2022-08" db="EMBL/GenBank/DDBJ databases">
        <authorList>
            <consortium name="DOE Joint Genome Institute"/>
            <person name="Min B."/>
            <person name="Riley R."/>
            <person name="Sierra-Patev S."/>
            <person name="Naranjo-Ortiz M."/>
            <person name="Looney B."/>
            <person name="Konkel Z."/>
            <person name="Slot J.C."/>
            <person name="Sakamoto Y."/>
            <person name="Steenwyk J.L."/>
            <person name="Rokas A."/>
            <person name="Carro J."/>
            <person name="Camarero S."/>
            <person name="Ferreira P."/>
            <person name="Molpeceres G."/>
            <person name="Ruiz-Duenas F.J."/>
            <person name="Serrano A."/>
            <person name="Henrissat B."/>
            <person name="Drula E."/>
            <person name="Hughes K.W."/>
            <person name="Mata J.L."/>
            <person name="Ishikawa N.K."/>
            <person name="Vargas-Isla R."/>
            <person name="Ushijima S."/>
            <person name="Smith C.A."/>
            <person name="Ahrendt S."/>
            <person name="Andreopoulos W."/>
            <person name="He G."/>
            <person name="Labutti K."/>
            <person name="Lipzen A."/>
            <person name="Ng V."/>
            <person name="Sandor L."/>
            <person name="Barry K."/>
            <person name="Martinez A.T."/>
            <person name="Xiao Y."/>
            <person name="Gibbons J.G."/>
            <person name="Terashima K."/>
            <person name="Hibbett D.S."/>
            <person name="Grigoriev I.V."/>
        </authorList>
    </citation>
    <scope>NUCLEOTIDE SEQUENCE</scope>
    <source>
        <strain evidence="1">TFB10291</strain>
    </source>
</reference>